<feature type="non-terminal residue" evidence="1">
    <location>
        <position position="208"/>
    </location>
</feature>
<dbReference type="Proteomes" id="UP000663868">
    <property type="component" value="Unassembled WGS sequence"/>
</dbReference>
<evidence type="ECO:0000313" key="2">
    <source>
        <dbReference type="Proteomes" id="UP000663868"/>
    </source>
</evidence>
<name>A0A820KRB6_9BILA</name>
<dbReference type="SUPFAM" id="SSF51445">
    <property type="entry name" value="(Trans)glycosidases"/>
    <property type="match status" value="1"/>
</dbReference>
<organism evidence="1 2">
    <name type="scientific">Adineta steineri</name>
    <dbReference type="NCBI Taxonomy" id="433720"/>
    <lineage>
        <taxon>Eukaryota</taxon>
        <taxon>Metazoa</taxon>
        <taxon>Spiralia</taxon>
        <taxon>Gnathifera</taxon>
        <taxon>Rotifera</taxon>
        <taxon>Eurotatoria</taxon>
        <taxon>Bdelloidea</taxon>
        <taxon>Adinetida</taxon>
        <taxon>Adinetidae</taxon>
        <taxon>Adineta</taxon>
    </lineage>
</organism>
<evidence type="ECO:0000313" key="1">
    <source>
        <dbReference type="EMBL" id="CAF4341152.1"/>
    </source>
</evidence>
<dbReference type="InterPro" id="IPR017853">
    <property type="entry name" value="GH"/>
</dbReference>
<reference evidence="1" key="1">
    <citation type="submission" date="2021-02" db="EMBL/GenBank/DDBJ databases">
        <authorList>
            <person name="Nowell W R."/>
        </authorList>
    </citation>
    <scope>NUCLEOTIDE SEQUENCE</scope>
</reference>
<proteinExistence type="predicted"/>
<accession>A0A820KRB6</accession>
<feature type="non-terminal residue" evidence="1">
    <location>
        <position position="1"/>
    </location>
</feature>
<dbReference type="Gene3D" id="3.20.20.80">
    <property type="entry name" value="Glycosidases"/>
    <property type="match status" value="1"/>
</dbReference>
<dbReference type="PANTHER" id="PTHR43651:SF3">
    <property type="entry name" value="1,4-ALPHA-GLUCAN-BRANCHING ENZYME"/>
    <property type="match status" value="1"/>
</dbReference>
<dbReference type="GO" id="GO:0003844">
    <property type="term" value="F:1,4-alpha-glucan branching enzyme activity"/>
    <property type="evidence" value="ECO:0007669"/>
    <property type="project" value="TreeGrafter"/>
</dbReference>
<protein>
    <submittedName>
        <fullName evidence="1">Uncharacterized protein</fullName>
    </submittedName>
</protein>
<gene>
    <name evidence="1" type="ORF">KXQ929_LOCUS47716</name>
</gene>
<dbReference type="GO" id="GO:0005978">
    <property type="term" value="P:glycogen biosynthetic process"/>
    <property type="evidence" value="ECO:0007669"/>
    <property type="project" value="TreeGrafter"/>
</dbReference>
<comment type="caution">
    <text evidence="1">The sequence shown here is derived from an EMBL/GenBank/DDBJ whole genome shotgun (WGS) entry which is preliminary data.</text>
</comment>
<dbReference type="AlphaFoldDB" id="A0A820KRB6"/>
<sequence length="208" mass="23899">NNFSRFGTPEELKELIDEAHRLGLTVLLDLVHSHGCKNTVDGINMFDGTNGCFFHDGPRGYHDLWDSRCFNYMQREVMRFLLSNIRYWLEEFKFDGFRFDGVSSMLYHSHGIGHAFSGTYNEYFGLATDTESFNYLQLANYVSQTLYPESITIAEEVSGMPTLCRPIAEGGAGFDYRLAMAIPDVWIKSLKEKQDEDWNVGDITWTLI</sequence>
<dbReference type="GO" id="GO:0005737">
    <property type="term" value="C:cytoplasm"/>
    <property type="evidence" value="ECO:0007669"/>
    <property type="project" value="TreeGrafter"/>
</dbReference>
<dbReference type="EMBL" id="CAJOBB010017636">
    <property type="protein sequence ID" value="CAF4341152.1"/>
    <property type="molecule type" value="Genomic_DNA"/>
</dbReference>
<dbReference type="PANTHER" id="PTHR43651">
    <property type="entry name" value="1,4-ALPHA-GLUCAN-BRANCHING ENZYME"/>
    <property type="match status" value="1"/>
</dbReference>